<dbReference type="OrthoDB" id="9771846at2"/>
<dbReference type="Gene3D" id="3.40.50.2000">
    <property type="entry name" value="Glycogen Phosphorylase B"/>
    <property type="match status" value="1"/>
</dbReference>
<dbReference type="EMBL" id="VYRZ01000004">
    <property type="protein sequence ID" value="KAA9084151.1"/>
    <property type="molecule type" value="Genomic_DNA"/>
</dbReference>
<evidence type="ECO:0008006" key="3">
    <source>
        <dbReference type="Google" id="ProtNLM"/>
    </source>
</evidence>
<reference evidence="2" key="1">
    <citation type="submission" date="2019-09" db="EMBL/GenBank/DDBJ databases">
        <title>Mumia zhuanghuii sp. nov. isolated from the intestinal contents of plateau pika (Ochotona curzoniae) in the Qinghai-Tibet plateau of China.</title>
        <authorList>
            <person name="Tian Z."/>
        </authorList>
    </citation>
    <scope>NUCLEOTIDE SEQUENCE [LARGE SCALE GENOMIC DNA]</scope>
    <source>
        <strain evidence="2">DSM 25564</strain>
    </source>
</reference>
<evidence type="ECO:0000313" key="2">
    <source>
        <dbReference type="Proteomes" id="UP000327039"/>
    </source>
</evidence>
<dbReference type="Pfam" id="PF13692">
    <property type="entry name" value="Glyco_trans_1_4"/>
    <property type="match status" value="1"/>
</dbReference>
<sequence>MVRTLHNVRPHNAVTRRQERFLLKLDAVTDTFVHLNGCSPTSPGAIHARIPHGDYREQFGSTEPADYRPGRFLVIGRIEPYKGVDRFLATFARSGIAGEECRVVGSAPEGLRTTLESQISSWSRADVNVSARFEFVSDAEMADEITSAQVIVLPYEEMLNSGIALVALSLGRPILVPRNCANTELAHEAGPEWVIQYDGAFGEDALKAARSASPQSPDSRPNLDGRDWRSVAERYAEVFRSARHVRKSSNV</sequence>
<comment type="caution">
    <text evidence="1">The sequence shown here is derived from an EMBL/GenBank/DDBJ whole genome shotgun (WGS) entry which is preliminary data.</text>
</comment>
<evidence type="ECO:0000313" key="1">
    <source>
        <dbReference type="EMBL" id="KAA9084151.1"/>
    </source>
</evidence>
<name>A0A5J5IR78_9MICO</name>
<dbReference type="AlphaFoldDB" id="A0A5J5IR78"/>
<dbReference type="Proteomes" id="UP000327039">
    <property type="component" value="Unassembled WGS sequence"/>
</dbReference>
<protein>
    <recommendedName>
        <fullName evidence="3">Glycosyltransferase</fullName>
    </recommendedName>
</protein>
<organism evidence="1 2">
    <name type="scientific">Microbacterium radiodurans</name>
    <dbReference type="NCBI Taxonomy" id="661398"/>
    <lineage>
        <taxon>Bacteria</taxon>
        <taxon>Bacillati</taxon>
        <taxon>Actinomycetota</taxon>
        <taxon>Actinomycetes</taxon>
        <taxon>Micrococcales</taxon>
        <taxon>Microbacteriaceae</taxon>
        <taxon>Microbacterium</taxon>
    </lineage>
</organism>
<dbReference type="SUPFAM" id="SSF53756">
    <property type="entry name" value="UDP-Glycosyltransferase/glycogen phosphorylase"/>
    <property type="match status" value="1"/>
</dbReference>
<keyword evidence="2" id="KW-1185">Reference proteome</keyword>
<proteinExistence type="predicted"/>
<dbReference type="RefSeq" id="WP_150420400.1">
    <property type="nucleotide sequence ID" value="NZ_VYRZ01000004.1"/>
</dbReference>
<accession>A0A5J5IR78</accession>
<gene>
    <name evidence="1" type="ORF">F6B42_14325</name>
</gene>